<comment type="caution">
    <text evidence="2">The sequence shown here is derived from an EMBL/GenBank/DDBJ whole genome shotgun (WGS) entry which is preliminary data.</text>
</comment>
<gene>
    <name evidence="2" type="ORF">HG543_12265</name>
</gene>
<dbReference type="AlphaFoldDB" id="A0A848L9C7"/>
<evidence type="ECO:0000256" key="1">
    <source>
        <dbReference type="SAM" id="MobiDB-lite"/>
    </source>
</evidence>
<accession>A0A848L9C7</accession>
<feature type="region of interest" description="Disordered" evidence="1">
    <location>
        <begin position="118"/>
        <end position="151"/>
    </location>
</feature>
<sequence>MATFLGGFYVEASGADAVRDIYQEALQFLEEEWDAEPADPKGWKLVVEAREGSPFMFVELAQPVDAKDRLDSFDFAQDHPAFPSGLSSRLDCVVAAFGFDSRTEYEFVELFEGGHQTEMWTRGLGDDDSDESGDEDSDESEDSRDNPPLTRLASEYGVSREALFDLCSDSHGLDIPLDQPLSEERLRQYFAALAPMPRPPAPAEKANLRVALPQSVINAATALATQQGMSFSETIRQAFENMLPLLRERIEQDPDALSRQVATAGNDPRVFCELHLPEELQKTLQKLIVLSDRPAGWLLCAAFRLSQSR</sequence>
<reference evidence="2 3" key="1">
    <citation type="submission" date="2020-04" db="EMBL/GenBank/DDBJ databases">
        <title>Draft genome of Pyxidicoccus fallax type strain.</title>
        <authorList>
            <person name="Whitworth D.E."/>
        </authorList>
    </citation>
    <scope>NUCLEOTIDE SEQUENCE [LARGE SCALE GENOMIC DNA]</scope>
    <source>
        <strain evidence="2 3">DSM 14698</strain>
    </source>
</reference>
<dbReference type="EMBL" id="JABBJJ010000043">
    <property type="protein sequence ID" value="NMO15620.1"/>
    <property type="molecule type" value="Genomic_DNA"/>
</dbReference>
<dbReference type="Proteomes" id="UP000518300">
    <property type="component" value="Unassembled WGS sequence"/>
</dbReference>
<proteinExistence type="predicted"/>
<evidence type="ECO:0000313" key="2">
    <source>
        <dbReference type="EMBL" id="NMO15620.1"/>
    </source>
</evidence>
<organism evidence="2 3">
    <name type="scientific">Pyxidicoccus fallax</name>
    <dbReference type="NCBI Taxonomy" id="394095"/>
    <lineage>
        <taxon>Bacteria</taxon>
        <taxon>Pseudomonadati</taxon>
        <taxon>Myxococcota</taxon>
        <taxon>Myxococcia</taxon>
        <taxon>Myxococcales</taxon>
        <taxon>Cystobacterineae</taxon>
        <taxon>Myxococcaceae</taxon>
        <taxon>Pyxidicoccus</taxon>
    </lineage>
</organism>
<protein>
    <submittedName>
        <fullName evidence="2">Uncharacterized protein</fullName>
    </submittedName>
</protein>
<evidence type="ECO:0000313" key="3">
    <source>
        <dbReference type="Proteomes" id="UP000518300"/>
    </source>
</evidence>
<name>A0A848L9C7_9BACT</name>
<dbReference type="RefSeq" id="WP_169344910.1">
    <property type="nucleotide sequence ID" value="NZ_JABBJJ010000043.1"/>
</dbReference>
<keyword evidence="3" id="KW-1185">Reference proteome</keyword>
<feature type="compositionally biased region" description="Acidic residues" evidence="1">
    <location>
        <begin position="126"/>
        <end position="142"/>
    </location>
</feature>